<dbReference type="SUPFAM" id="SSF53383">
    <property type="entry name" value="PLP-dependent transferases"/>
    <property type="match status" value="1"/>
</dbReference>
<dbReference type="Gene3D" id="3.40.640.10">
    <property type="entry name" value="Type I PLP-dependent aspartate aminotransferase-like (Major domain)"/>
    <property type="match status" value="1"/>
</dbReference>
<comment type="similarity">
    <text evidence="2 6">Belongs to the class-I pyridoxal-phosphate-dependent aminotransferase family.</text>
</comment>
<dbReference type="PROSITE" id="PS00105">
    <property type="entry name" value="AA_TRANSFER_CLASS_1"/>
    <property type="match status" value="1"/>
</dbReference>
<organism evidence="9 10">
    <name type="scientific">Anaeromyxobacter dehalogenans (strain ATCC BAA-258 / DSM 21875 / 2CP-1)</name>
    <dbReference type="NCBI Taxonomy" id="455488"/>
    <lineage>
        <taxon>Bacteria</taxon>
        <taxon>Pseudomonadati</taxon>
        <taxon>Myxococcota</taxon>
        <taxon>Myxococcia</taxon>
        <taxon>Myxococcales</taxon>
        <taxon>Cystobacterineae</taxon>
        <taxon>Anaeromyxobacteraceae</taxon>
        <taxon>Anaeromyxobacter</taxon>
    </lineage>
</organism>
<feature type="region of interest" description="Disordered" evidence="7">
    <location>
        <begin position="1"/>
        <end position="26"/>
    </location>
</feature>
<dbReference type="EC" id="2.6.1.-" evidence="6"/>
<reference evidence="9" key="1">
    <citation type="submission" date="2009-01" db="EMBL/GenBank/DDBJ databases">
        <title>Complete sequence of Anaeromyxobacter dehalogenans 2CP-1.</title>
        <authorList>
            <consortium name="US DOE Joint Genome Institute"/>
            <person name="Lucas S."/>
            <person name="Copeland A."/>
            <person name="Lapidus A."/>
            <person name="Glavina del Rio T."/>
            <person name="Dalin E."/>
            <person name="Tice H."/>
            <person name="Bruce D."/>
            <person name="Goodwin L."/>
            <person name="Pitluck S."/>
            <person name="Saunders E."/>
            <person name="Brettin T."/>
            <person name="Detter J.C."/>
            <person name="Han C."/>
            <person name="Larimer F."/>
            <person name="Land M."/>
            <person name="Hauser L."/>
            <person name="Kyrpides N."/>
            <person name="Ovchinnikova G."/>
            <person name="Beliaev A.S."/>
            <person name="Richardson P."/>
        </authorList>
    </citation>
    <scope>NUCLEOTIDE SEQUENCE</scope>
    <source>
        <strain evidence="9">2CP-1</strain>
    </source>
</reference>
<dbReference type="KEGG" id="acp:A2cp1_3276"/>
<evidence type="ECO:0000256" key="2">
    <source>
        <dbReference type="ARBA" id="ARBA00007441"/>
    </source>
</evidence>
<dbReference type="PANTHER" id="PTHR46383:SF1">
    <property type="entry name" value="ASPARTATE AMINOTRANSFERASE"/>
    <property type="match status" value="1"/>
</dbReference>
<dbReference type="CDD" id="cd00609">
    <property type="entry name" value="AAT_like"/>
    <property type="match status" value="1"/>
</dbReference>
<keyword evidence="10" id="KW-1185">Reference proteome</keyword>
<protein>
    <recommendedName>
        <fullName evidence="6">Aminotransferase</fullName>
        <ecNumber evidence="6">2.6.1.-</ecNumber>
    </recommendedName>
</protein>
<dbReference type="GO" id="GO:0030170">
    <property type="term" value="F:pyridoxal phosphate binding"/>
    <property type="evidence" value="ECO:0007669"/>
    <property type="project" value="InterPro"/>
</dbReference>
<dbReference type="Proteomes" id="UP000007089">
    <property type="component" value="Chromosome"/>
</dbReference>
<feature type="domain" description="Aminotransferase class I/classII large" evidence="8">
    <location>
        <begin position="36"/>
        <end position="381"/>
    </location>
</feature>
<dbReference type="GO" id="GO:0008483">
    <property type="term" value="F:transaminase activity"/>
    <property type="evidence" value="ECO:0007669"/>
    <property type="project" value="UniProtKB-KW"/>
</dbReference>
<keyword evidence="4 6" id="KW-0808">Transferase</keyword>
<dbReference type="InterPro" id="IPR004838">
    <property type="entry name" value="NHTrfase_class1_PyrdxlP-BS"/>
</dbReference>
<evidence type="ECO:0000256" key="3">
    <source>
        <dbReference type="ARBA" id="ARBA00022576"/>
    </source>
</evidence>
<accession>B8JGX3</accession>
<proteinExistence type="inferred from homology"/>
<evidence type="ECO:0000256" key="4">
    <source>
        <dbReference type="ARBA" id="ARBA00022679"/>
    </source>
</evidence>
<evidence type="ECO:0000256" key="7">
    <source>
        <dbReference type="SAM" id="MobiDB-lite"/>
    </source>
</evidence>
<keyword evidence="5" id="KW-0663">Pyridoxal phosphate</keyword>
<dbReference type="AlphaFoldDB" id="B8JGX3"/>
<dbReference type="InterPro" id="IPR015424">
    <property type="entry name" value="PyrdxlP-dep_Trfase"/>
</dbReference>
<dbReference type="HOGENOM" id="CLU_017584_4_0_7"/>
<dbReference type="RefSeq" id="WP_015934423.1">
    <property type="nucleotide sequence ID" value="NC_011891.1"/>
</dbReference>
<sequence length="392" mass="41505">MARHPAPSPTTATLSDRVYSPTGGPVHLPQGPVYALNVGDTWREPPAFARAEAQRVADHPGLHGYAPVQGEPALLDAIQERLQARGGAPVAREALQVVVGATAGLAVVVDALLDPGDEVIVLAPYWPLIRGIVAARGAVPVEVPFFDRLDAPGFDPEAALAAAVTPRTAAIYVNSPNNPTGRSLPDELVTALARLARRHALWVIADEVYEDLQYGTPRPPPWTRPELRERTVATHSFSKAYALAGARVGYTHGPEEIMRAVRAVQTFKTYCAPRPFQIAAARALREGDAWLAETRAMYAQAGRSAAAALGVLAPEAGTFLFLDVAPHLRPGEALDGFLARCLEAGVLLTPGPATGAAYRTHARLCFTAVTPDALGAALARLGPLLGRTSRPD</sequence>
<dbReference type="InterPro" id="IPR050596">
    <property type="entry name" value="AspAT/PAT-like"/>
</dbReference>
<gene>
    <name evidence="9" type="ordered locus">A2cp1_3276</name>
</gene>
<comment type="cofactor">
    <cofactor evidence="1 6">
        <name>pyridoxal 5'-phosphate</name>
        <dbReference type="ChEBI" id="CHEBI:597326"/>
    </cofactor>
</comment>
<dbReference type="Pfam" id="PF00155">
    <property type="entry name" value="Aminotran_1_2"/>
    <property type="match status" value="1"/>
</dbReference>
<name>B8JGX3_ANAD2</name>
<evidence type="ECO:0000256" key="5">
    <source>
        <dbReference type="ARBA" id="ARBA00022898"/>
    </source>
</evidence>
<dbReference type="InterPro" id="IPR015421">
    <property type="entry name" value="PyrdxlP-dep_Trfase_major"/>
</dbReference>
<dbReference type="PANTHER" id="PTHR46383">
    <property type="entry name" value="ASPARTATE AMINOTRANSFERASE"/>
    <property type="match status" value="1"/>
</dbReference>
<evidence type="ECO:0000256" key="6">
    <source>
        <dbReference type="RuleBase" id="RU000481"/>
    </source>
</evidence>
<evidence type="ECO:0000313" key="9">
    <source>
        <dbReference type="EMBL" id="ACL66610.1"/>
    </source>
</evidence>
<keyword evidence="3 6" id="KW-0032">Aminotransferase</keyword>
<evidence type="ECO:0000259" key="8">
    <source>
        <dbReference type="Pfam" id="PF00155"/>
    </source>
</evidence>
<dbReference type="EMBL" id="CP001359">
    <property type="protein sequence ID" value="ACL66610.1"/>
    <property type="molecule type" value="Genomic_DNA"/>
</dbReference>
<dbReference type="InterPro" id="IPR004839">
    <property type="entry name" value="Aminotransferase_I/II_large"/>
</dbReference>
<evidence type="ECO:0000313" key="10">
    <source>
        <dbReference type="Proteomes" id="UP000007089"/>
    </source>
</evidence>
<dbReference type="GO" id="GO:0006520">
    <property type="term" value="P:amino acid metabolic process"/>
    <property type="evidence" value="ECO:0007669"/>
    <property type="project" value="InterPro"/>
</dbReference>
<evidence type="ECO:0000256" key="1">
    <source>
        <dbReference type="ARBA" id="ARBA00001933"/>
    </source>
</evidence>